<evidence type="ECO:0000256" key="4">
    <source>
        <dbReference type="ARBA" id="ARBA00022719"/>
    </source>
</evidence>
<evidence type="ECO:0000256" key="1">
    <source>
        <dbReference type="ARBA" id="ARBA00004141"/>
    </source>
</evidence>
<reference evidence="12 13" key="1">
    <citation type="submission" date="2018-10" db="EMBL/GenBank/DDBJ databases">
        <title>Natrarchaeobius chitinivorans gen. nov., sp. nov., and Natrarchaeobius haloalkaliphilus sp. nov., alkaliphilic, chitin-utilizing haloarchaea from hypersaline alkaline lakes.</title>
        <authorList>
            <person name="Sorokin D.Y."/>
            <person name="Elcheninov A.G."/>
            <person name="Kostrikina N.A."/>
            <person name="Bale N.J."/>
            <person name="Sinninghe Damste J.S."/>
            <person name="Khijniak T.V."/>
            <person name="Kublanov I.V."/>
            <person name="Toshchakov S.V."/>
        </authorList>
    </citation>
    <scope>NUCLEOTIDE SEQUENCE [LARGE SCALE GENOMIC DNA]</scope>
    <source>
        <strain evidence="12 13">AArcht-Sl</strain>
    </source>
</reference>
<dbReference type="AlphaFoldDB" id="A0A3N6P0G6"/>
<evidence type="ECO:0000256" key="2">
    <source>
        <dbReference type="ARBA" id="ARBA00006214"/>
    </source>
</evidence>
<keyword evidence="3 10" id="KW-0812">Transmembrane</keyword>
<evidence type="ECO:0000256" key="8">
    <source>
        <dbReference type="ARBA" id="ARBA00023157"/>
    </source>
</evidence>
<dbReference type="Proteomes" id="UP000273828">
    <property type="component" value="Unassembled WGS sequence"/>
</dbReference>
<feature type="domain" description="Vitamin K epoxide reductase" evidence="11">
    <location>
        <begin position="19"/>
        <end position="101"/>
    </location>
</feature>
<dbReference type="Gene3D" id="1.20.1440.130">
    <property type="entry name" value="VKOR domain"/>
    <property type="match status" value="1"/>
</dbReference>
<keyword evidence="8" id="KW-1015">Disulfide bond</keyword>
<comment type="similarity">
    <text evidence="2">Belongs to the VKOR family.</text>
</comment>
<dbReference type="GO" id="GO:0016020">
    <property type="term" value="C:membrane"/>
    <property type="evidence" value="ECO:0007669"/>
    <property type="project" value="UniProtKB-SubCell"/>
</dbReference>
<dbReference type="EMBL" id="REFY01000005">
    <property type="protein sequence ID" value="RQG87968.1"/>
    <property type="molecule type" value="Genomic_DNA"/>
</dbReference>
<comment type="subcellular location">
    <subcellularLocation>
        <location evidence="1">Membrane</location>
        <topology evidence="1">Multi-pass membrane protein</topology>
    </subcellularLocation>
</comment>
<evidence type="ECO:0000256" key="10">
    <source>
        <dbReference type="SAM" id="Phobius"/>
    </source>
</evidence>
<dbReference type="Pfam" id="PF07884">
    <property type="entry name" value="VKOR"/>
    <property type="match status" value="1"/>
</dbReference>
<evidence type="ECO:0000256" key="7">
    <source>
        <dbReference type="ARBA" id="ARBA00023136"/>
    </source>
</evidence>
<proteinExistence type="inferred from homology"/>
<evidence type="ECO:0000256" key="5">
    <source>
        <dbReference type="ARBA" id="ARBA00022989"/>
    </source>
</evidence>
<feature type="transmembrane region" description="Helical" evidence="10">
    <location>
        <begin position="20"/>
        <end position="39"/>
    </location>
</feature>
<sequence>MTLTRLSALLHNYFDFQSIALAVVGWGASVFLTAVHFRALPLPAGVEPEGSLAVITSAWAYVGPIPLALLGAGYYVTMLVLGGLWLETKRELLERGIFAITLSPIPGV</sequence>
<organism evidence="12 13">
    <name type="scientific">Natrarchaeobius halalkaliphilus</name>
    <dbReference type="NCBI Taxonomy" id="1679091"/>
    <lineage>
        <taxon>Archaea</taxon>
        <taxon>Methanobacteriati</taxon>
        <taxon>Methanobacteriota</taxon>
        <taxon>Stenosarchaea group</taxon>
        <taxon>Halobacteria</taxon>
        <taxon>Halobacteriales</taxon>
        <taxon>Natrialbaceae</taxon>
        <taxon>Natrarchaeobius</taxon>
    </lineage>
</organism>
<gene>
    <name evidence="12" type="ORF">EA462_14005</name>
</gene>
<dbReference type="GO" id="GO:0016491">
    <property type="term" value="F:oxidoreductase activity"/>
    <property type="evidence" value="ECO:0007669"/>
    <property type="project" value="UniProtKB-KW"/>
</dbReference>
<accession>A0A3N6P0G6</accession>
<name>A0A3N6P0G6_9EURY</name>
<keyword evidence="6" id="KW-0560">Oxidoreductase</keyword>
<comment type="caution">
    <text evidence="12">The sequence shown here is derived from an EMBL/GenBank/DDBJ whole genome shotgun (WGS) entry which is preliminary data.</text>
</comment>
<dbReference type="InterPro" id="IPR038354">
    <property type="entry name" value="VKOR_sf"/>
</dbReference>
<keyword evidence="4" id="KW-0874">Quinone</keyword>
<evidence type="ECO:0000256" key="6">
    <source>
        <dbReference type="ARBA" id="ARBA00023002"/>
    </source>
</evidence>
<keyword evidence="5 10" id="KW-1133">Transmembrane helix</keyword>
<dbReference type="InterPro" id="IPR012932">
    <property type="entry name" value="VKOR"/>
</dbReference>
<keyword evidence="7 10" id="KW-0472">Membrane</keyword>
<keyword evidence="9" id="KW-0676">Redox-active center</keyword>
<feature type="transmembrane region" description="Helical" evidence="10">
    <location>
        <begin position="59"/>
        <end position="86"/>
    </location>
</feature>
<evidence type="ECO:0000313" key="12">
    <source>
        <dbReference type="EMBL" id="RQG87968.1"/>
    </source>
</evidence>
<dbReference type="GO" id="GO:0048038">
    <property type="term" value="F:quinone binding"/>
    <property type="evidence" value="ECO:0007669"/>
    <property type="project" value="UniProtKB-KW"/>
</dbReference>
<keyword evidence="13" id="KW-1185">Reference proteome</keyword>
<evidence type="ECO:0000259" key="11">
    <source>
        <dbReference type="Pfam" id="PF07884"/>
    </source>
</evidence>
<evidence type="ECO:0000256" key="9">
    <source>
        <dbReference type="ARBA" id="ARBA00023284"/>
    </source>
</evidence>
<evidence type="ECO:0000313" key="13">
    <source>
        <dbReference type="Proteomes" id="UP000273828"/>
    </source>
</evidence>
<evidence type="ECO:0000256" key="3">
    <source>
        <dbReference type="ARBA" id="ARBA00022692"/>
    </source>
</evidence>
<protein>
    <submittedName>
        <fullName evidence="12">Vitamin K epoxide reductase family protein</fullName>
    </submittedName>
</protein>